<comment type="caution">
    <text evidence="1">The sequence shown here is derived from an EMBL/GenBank/DDBJ whole genome shotgun (WGS) entry which is preliminary data.</text>
</comment>
<evidence type="ECO:0000313" key="2">
    <source>
        <dbReference type="Proteomes" id="UP001151760"/>
    </source>
</evidence>
<protein>
    <recommendedName>
        <fullName evidence="3">Reverse transcriptase domain-containing protein</fullName>
    </recommendedName>
</protein>
<organism evidence="1 2">
    <name type="scientific">Tanacetum coccineum</name>
    <dbReference type="NCBI Taxonomy" id="301880"/>
    <lineage>
        <taxon>Eukaryota</taxon>
        <taxon>Viridiplantae</taxon>
        <taxon>Streptophyta</taxon>
        <taxon>Embryophyta</taxon>
        <taxon>Tracheophyta</taxon>
        <taxon>Spermatophyta</taxon>
        <taxon>Magnoliopsida</taxon>
        <taxon>eudicotyledons</taxon>
        <taxon>Gunneridae</taxon>
        <taxon>Pentapetalae</taxon>
        <taxon>asterids</taxon>
        <taxon>campanulids</taxon>
        <taxon>Asterales</taxon>
        <taxon>Asteraceae</taxon>
        <taxon>Asteroideae</taxon>
        <taxon>Anthemideae</taxon>
        <taxon>Anthemidinae</taxon>
        <taxon>Tanacetum</taxon>
    </lineage>
</organism>
<dbReference type="PANTHER" id="PTHR33240">
    <property type="entry name" value="OS08G0508500 PROTEIN"/>
    <property type="match status" value="1"/>
</dbReference>
<dbReference type="Proteomes" id="UP001151760">
    <property type="component" value="Unassembled WGS sequence"/>
</dbReference>
<accession>A0ABQ4YXG4</accession>
<dbReference type="PANTHER" id="PTHR33240:SF8">
    <property type="entry name" value="OS03G0439900 PROTEIN"/>
    <property type="match status" value="1"/>
</dbReference>
<sequence>MVGTPKKENLDRYCDYYGEKGHYTNDYYQLKRQLETALESGKLSHLVRDITQQGRARGRHQGNINGKGKEEDWMNSLITFPPLSADDLLDEPLIIEVEVEGYLVRRVFVDQEAAVQVMFEHCFDNLPSSVKARLTPTQTELVSFSEEQLIPIGKVEIEVAFGSEGLCRRMMMRFMVVRASSPYNIILGRTGMRELRTVSSTIHAMMKFATLRGIATLVTRTTFMFEYRLLEKKAAEQEGKVKEVWSDKQKDPAEEEILINPALLEQKVTTRT</sequence>
<name>A0ABQ4YXG4_9ASTR</name>
<reference evidence="1" key="1">
    <citation type="journal article" date="2022" name="Int. J. Mol. Sci.">
        <title>Draft Genome of Tanacetum Coccineum: Genomic Comparison of Closely Related Tanacetum-Family Plants.</title>
        <authorList>
            <person name="Yamashiro T."/>
            <person name="Shiraishi A."/>
            <person name="Nakayama K."/>
            <person name="Satake H."/>
        </authorList>
    </citation>
    <scope>NUCLEOTIDE SEQUENCE</scope>
</reference>
<evidence type="ECO:0000313" key="1">
    <source>
        <dbReference type="EMBL" id="GJS82206.1"/>
    </source>
</evidence>
<reference evidence="1" key="2">
    <citation type="submission" date="2022-01" db="EMBL/GenBank/DDBJ databases">
        <authorList>
            <person name="Yamashiro T."/>
            <person name="Shiraishi A."/>
            <person name="Satake H."/>
            <person name="Nakayama K."/>
        </authorList>
    </citation>
    <scope>NUCLEOTIDE SEQUENCE</scope>
</reference>
<keyword evidence="2" id="KW-1185">Reference proteome</keyword>
<evidence type="ECO:0008006" key="3">
    <source>
        <dbReference type="Google" id="ProtNLM"/>
    </source>
</evidence>
<dbReference type="EMBL" id="BQNB010010806">
    <property type="protein sequence ID" value="GJS82206.1"/>
    <property type="molecule type" value="Genomic_DNA"/>
</dbReference>
<proteinExistence type="predicted"/>
<gene>
    <name evidence="1" type="ORF">Tco_0748747</name>
</gene>